<dbReference type="OMA" id="CINARAN"/>
<proteinExistence type="predicted"/>
<keyword evidence="3" id="KW-1185">Reference proteome</keyword>
<reference evidence="3" key="1">
    <citation type="submission" date="2014-04" db="EMBL/GenBank/DDBJ databases">
        <title>Evolutionary Origins and Diversification of the Mycorrhizal Mutualists.</title>
        <authorList>
            <consortium name="DOE Joint Genome Institute"/>
            <consortium name="Mycorrhizal Genomics Consortium"/>
            <person name="Kohler A."/>
            <person name="Kuo A."/>
            <person name="Nagy L.G."/>
            <person name="Floudas D."/>
            <person name="Copeland A."/>
            <person name="Barry K.W."/>
            <person name="Cichocki N."/>
            <person name="Veneault-Fourrey C."/>
            <person name="LaButti K."/>
            <person name="Lindquist E.A."/>
            <person name="Lipzen A."/>
            <person name="Lundell T."/>
            <person name="Morin E."/>
            <person name="Murat C."/>
            <person name="Riley R."/>
            <person name="Ohm R."/>
            <person name="Sun H."/>
            <person name="Tunlid A."/>
            <person name="Henrissat B."/>
            <person name="Grigoriev I.V."/>
            <person name="Hibbett D.S."/>
            <person name="Martin F."/>
        </authorList>
    </citation>
    <scope>NUCLEOTIDE SEQUENCE [LARGE SCALE GENOMIC DNA]</scope>
    <source>
        <strain evidence="3">FD-334 SS-4</strain>
    </source>
</reference>
<feature type="domain" description="FHA" evidence="1">
    <location>
        <begin position="42"/>
        <end position="98"/>
    </location>
</feature>
<dbReference type="SUPFAM" id="SSF49879">
    <property type="entry name" value="SMAD/FHA domain"/>
    <property type="match status" value="1"/>
</dbReference>
<dbReference type="STRING" id="945553.A0A0D2NFD0"/>
<dbReference type="EMBL" id="KN817646">
    <property type="protein sequence ID" value="KJA15381.1"/>
    <property type="molecule type" value="Genomic_DNA"/>
</dbReference>
<dbReference type="InterPro" id="IPR051176">
    <property type="entry name" value="Cent_Immune-Sig_Mod"/>
</dbReference>
<evidence type="ECO:0000259" key="1">
    <source>
        <dbReference type="PROSITE" id="PS50006"/>
    </source>
</evidence>
<dbReference type="InterPro" id="IPR000253">
    <property type="entry name" value="FHA_dom"/>
</dbReference>
<dbReference type="Proteomes" id="UP000054270">
    <property type="component" value="Unassembled WGS sequence"/>
</dbReference>
<accession>A0A0D2NFD0</accession>
<dbReference type="InterPro" id="IPR008984">
    <property type="entry name" value="SMAD_FHA_dom_sf"/>
</dbReference>
<name>A0A0D2NFD0_HYPSF</name>
<sequence>MQLKTPAPGSPAHGDTVGPMLCLYPLNGEWESKHLPLTANPVVIGRQTSVKTEPRKNNGFFDARVLSRWHAEVWAACYKILLKDTKSSNVTYVNRKRLSAEGCESEPYELKNSDILELGIDIVGEDDKTIIHHKMSARAECINARANDVEAAHSEEHHILLLRNIMGRVESRQWAHRGVQVGRDDARG</sequence>
<gene>
    <name evidence="2" type="ORF">HYPSUDRAFT_58846</name>
</gene>
<dbReference type="SMART" id="SM00240">
    <property type="entry name" value="FHA"/>
    <property type="match status" value="1"/>
</dbReference>
<protein>
    <recommendedName>
        <fullName evidence="1">FHA domain-containing protein</fullName>
    </recommendedName>
</protein>
<dbReference type="AlphaFoldDB" id="A0A0D2NFD0"/>
<dbReference type="GO" id="GO:0005737">
    <property type="term" value="C:cytoplasm"/>
    <property type="evidence" value="ECO:0007669"/>
    <property type="project" value="TreeGrafter"/>
</dbReference>
<dbReference type="Pfam" id="PF00498">
    <property type="entry name" value="FHA"/>
    <property type="match status" value="1"/>
</dbReference>
<organism evidence="2 3">
    <name type="scientific">Hypholoma sublateritium (strain FD-334 SS-4)</name>
    <dbReference type="NCBI Taxonomy" id="945553"/>
    <lineage>
        <taxon>Eukaryota</taxon>
        <taxon>Fungi</taxon>
        <taxon>Dikarya</taxon>
        <taxon>Basidiomycota</taxon>
        <taxon>Agaricomycotina</taxon>
        <taxon>Agaricomycetes</taxon>
        <taxon>Agaricomycetidae</taxon>
        <taxon>Agaricales</taxon>
        <taxon>Agaricineae</taxon>
        <taxon>Strophariaceae</taxon>
        <taxon>Hypholoma</taxon>
    </lineage>
</organism>
<dbReference type="PANTHER" id="PTHR15715">
    <property type="entry name" value="CENTROSOMAL PROTEIN OF 170 KDA"/>
    <property type="match status" value="1"/>
</dbReference>
<dbReference type="Gene3D" id="2.60.200.20">
    <property type="match status" value="1"/>
</dbReference>
<dbReference type="OrthoDB" id="687730at2759"/>
<dbReference type="PANTHER" id="PTHR15715:SF37">
    <property type="entry name" value="LD47843P"/>
    <property type="match status" value="1"/>
</dbReference>
<evidence type="ECO:0000313" key="2">
    <source>
        <dbReference type="EMBL" id="KJA15381.1"/>
    </source>
</evidence>
<evidence type="ECO:0000313" key="3">
    <source>
        <dbReference type="Proteomes" id="UP000054270"/>
    </source>
</evidence>
<dbReference type="PROSITE" id="PS50006">
    <property type="entry name" value="FHA_DOMAIN"/>
    <property type="match status" value="1"/>
</dbReference>